<dbReference type="InterPro" id="IPR011055">
    <property type="entry name" value="Dup_hybrid_motif"/>
</dbReference>
<evidence type="ECO:0000313" key="5">
    <source>
        <dbReference type="EMBL" id="MEC5387633.1"/>
    </source>
</evidence>
<protein>
    <submittedName>
        <fullName evidence="5">Peptidoglycan DD-metalloendopeptidase family protein</fullName>
    </submittedName>
</protein>
<feature type="compositionally biased region" description="Basic and acidic residues" evidence="2">
    <location>
        <begin position="52"/>
        <end position="61"/>
    </location>
</feature>
<evidence type="ECO:0000259" key="4">
    <source>
        <dbReference type="Pfam" id="PF01551"/>
    </source>
</evidence>
<evidence type="ECO:0000256" key="3">
    <source>
        <dbReference type="SAM" id="SignalP"/>
    </source>
</evidence>
<feature type="domain" description="M23ase beta-sheet core" evidence="4">
    <location>
        <begin position="343"/>
        <end position="437"/>
    </location>
</feature>
<organism evidence="5 6">
    <name type="scientific">Uliginosibacterium silvisoli</name>
    <dbReference type="NCBI Taxonomy" id="3114758"/>
    <lineage>
        <taxon>Bacteria</taxon>
        <taxon>Pseudomonadati</taxon>
        <taxon>Pseudomonadota</taxon>
        <taxon>Betaproteobacteria</taxon>
        <taxon>Rhodocyclales</taxon>
        <taxon>Zoogloeaceae</taxon>
        <taxon>Uliginosibacterium</taxon>
    </lineage>
</organism>
<dbReference type="InterPro" id="IPR050570">
    <property type="entry name" value="Cell_wall_metabolism_enzyme"/>
</dbReference>
<feature type="region of interest" description="Disordered" evidence="2">
    <location>
        <begin position="48"/>
        <end position="69"/>
    </location>
</feature>
<dbReference type="EMBL" id="JAYXHS010000004">
    <property type="protein sequence ID" value="MEC5387633.1"/>
    <property type="molecule type" value="Genomic_DNA"/>
</dbReference>
<dbReference type="Gene3D" id="6.10.250.3150">
    <property type="match status" value="1"/>
</dbReference>
<evidence type="ECO:0000256" key="1">
    <source>
        <dbReference type="SAM" id="Coils"/>
    </source>
</evidence>
<dbReference type="PANTHER" id="PTHR21666">
    <property type="entry name" value="PEPTIDASE-RELATED"/>
    <property type="match status" value="1"/>
</dbReference>
<dbReference type="PANTHER" id="PTHR21666:SF270">
    <property type="entry name" value="MUREIN HYDROLASE ACTIVATOR ENVC"/>
    <property type="match status" value="1"/>
</dbReference>
<comment type="caution">
    <text evidence="5">The sequence shown here is derived from an EMBL/GenBank/DDBJ whole genome shotgun (WGS) entry which is preliminary data.</text>
</comment>
<dbReference type="Pfam" id="PF01551">
    <property type="entry name" value="Peptidase_M23"/>
    <property type="match status" value="1"/>
</dbReference>
<accession>A0ABU6K6X8</accession>
<keyword evidence="1" id="KW-0175">Coiled coil</keyword>
<proteinExistence type="predicted"/>
<keyword evidence="3" id="KW-0732">Signal</keyword>
<dbReference type="InterPro" id="IPR016047">
    <property type="entry name" value="M23ase_b-sheet_dom"/>
</dbReference>
<dbReference type="RefSeq" id="WP_327600611.1">
    <property type="nucleotide sequence ID" value="NZ_JAYXHS010000004.1"/>
</dbReference>
<dbReference type="Proteomes" id="UP001331561">
    <property type="component" value="Unassembled WGS sequence"/>
</dbReference>
<reference evidence="5 6" key="1">
    <citation type="submission" date="2024-01" db="EMBL/GenBank/DDBJ databases">
        <title>Uliginosibacterium soil sp. nov.</title>
        <authorList>
            <person name="Lv Y."/>
        </authorList>
    </citation>
    <scope>NUCLEOTIDE SEQUENCE [LARGE SCALE GENOMIC DNA]</scope>
    <source>
        <strain evidence="5 6">H3</strain>
    </source>
</reference>
<keyword evidence="6" id="KW-1185">Reference proteome</keyword>
<sequence>MKKGLALAGAGLFFCLAVPMVVAAPSAPPLDERRDELKSLREQIRSLQTDISKGEEDRGEAADQLADSERAISGAQRRLREIVGEKQAVEAEVKRLRAEHDRLDGELAEARKQLGTTLYRIYVEGGEAGARRMLGGKDPNQMSRDAYYLQKIAEERAAAIQDARLALVNLQRIQADAEARREQLLSLEAERGSEQRRLLDERAKRKTVLVEVAERVSAQRREMQTLQRSQVRLEKLLVGLERIAREQAAKEARARELAAAAAARAAASSSAARASAQSSRRGEARSSAQASSEGAPRRAGIADRVAEAGAPSADFAQLQGRLRWPVKGELFGRFGAPRSEGGQWRGVFIRAAEGSEVRAVADGKVAYADWLRGFGNLIIVDHGNGYMTIYGNNDSLYKNPGQAVRTGEAIASVGASGGQEESGLYFEIRHRGQPTDPSKWVAAK</sequence>
<dbReference type="SUPFAM" id="SSF51261">
    <property type="entry name" value="Duplicated hybrid motif"/>
    <property type="match status" value="1"/>
</dbReference>
<feature type="region of interest" description="Disordered" evidence="2">
    <location>
        <begin position="270"/>
        <end position="300"/>
    </location>
</feature>
<dbReference type="CDD" id="cd12797">
    <property type="entry name" value="M23_peptidase"/>
    <property type="match status" value="1"/>
</dbReference>
<evidence type="ECO:0000256" key="2">
    <source>
        <dbReference type="SAM" id="MobiDB-lite"/>
    </source>
</evidence>
<feature type="coiled-coil region" evidence="1">
    <location>
        <begin position="160"/>
        <end position="229"/>
    </location>
</feature>
<evidence type="ECO:0000313" key="6">
    <source>
        <dbReference type="Proteomes" id="UP001331561"/>
    </source>
</evidence>
<name>A0ABU6K6X8_9RHOO</name>
<gene>
    <name evidence="5" type="ORF">VVD49_18010</name>
</gene>
<feature type="signal peptide" evidence="3">
    <location>
        <begin position="1"/>
        <end position="23"/>
    </location>
</feature>
<feature type="compositionally biased region" description="Low complexity" evidence="2">
    <location>
        <begin position="270"/>
        <end position="294"/>
    </location>
</feature>
<feature type="chain" id="PRO_5047377161" evidence="3">
    <location>
        <begin position="24"/>
        <end position="444"/>
    </location>
</feature>
<dbReference type="Gene3D" id="2.70.70.10">
    <property type="entry name" value="Glucose Permease (Domain IIA)"/>
    <property type="match status" value="1"/>
</dbReference>